<evidence type="ECO:0000256" key="2">
    <source>
        <dbReference type="ARBA" id="ARBA00022490"/>
    </source>
</evidence>
<dbReference type="SMART" id="SM00543">
    <property type="entry name" value="MIF4G"/>
    <property type="match status" value="2"/>
</dbReference>
<dbReference type="InterPro" id="IPR007193">
    <property type="entry name" value="Upf2/Nmd2_C"/>
</dbReference>
<dbReference type="Pfam" id="PF04050">
    <property type="entry name" value="Upf2"/>
    <property type="match status" value="1"/>
</dbReference>
<protein>
    <submittedName>
        <fullName evidence="6">mRNA decay protein</fullName>
    </submittedName>
</protein>
<dbReference type="EMBL" id="JANBTW010000024">
    <property type="protein sequence ID" value="KAJ2678098.1"/>
    <property type="molecule type" value="Genomic_DNA"/>
</dbReference>
<feature type="domain" description="MIF4G" evidence="5">
    <location>
        <begin position="627"/>
        <end position="815"/>
    </location>
</feature>
<gene>
    <name evidence="6" type="primary">NMD2</name>
    <name evidence="6" type="ORF">GGI25_002602</name>
</gene>
<comment type="subcellular location">
    <subcellularLocation>
        <location evidence="1">Cytoplasm</location>
    </subcellularLocation>
</comment>
<dbReference type="Proteomes" id="UP001151518">
    <property type="component" value="Unassembled WGS sequence"/>
</dbReference>
<dbReference type="InterPro" id="IPR016024">
    <property type="entry name" value="ARM-type_fold"/>
</dbReference>
<feature type="compositionally biased region" description="Acidic residues" evidence="4">
    <location>
        <begin position="478"/>
        <end position="490"/>
    </location>
</feature>
<reference evidence="6" key="1">
    <citation type="submission" date="2022-07" db="EMBL/GenBank/DDBJ databases">
        <title>Phylogenomic reconstructions and comparative analyses of Kickxellomycotina fungi.</title>
        <authorList>
            <person name="Reynolds N.K."/>
            <person name="Stajich J.E."/>
            <person name="Barry K."/>
            <person name="Grigoriev I.V."/>
            <person name="Crous P."/>
            <person name="Smith M.E."/>
        </authorList>
    </citation>
    <scope>NUCLEOTIDE SEQUENCE</scope>
    <source>
        <strain evidence="6">NRRL 3115</strain>
    </source>
</reference>
<feature type="compositionally biased region" description="Low complexity" evidence="4">
    <location>
        <begin position="591"/>
        <end position="600"/>
    </location>
</feature>
<feature type="compositionally biased region" description="Basic and acidic residues" evidence="4">
    <location>
        <begin position="1377"/>
        <end position="1387"/>
    </location>
</feature>
<feature type="region of interest" description="Disordered" evidence="4">
    <location>
        <begin position="559"/>
        <end position="600"/>
    </location>
</feature>
<evidence type="ECO:0000256" key="1">
    <source>
        <dbReference type="ARBA" id="ARBA00004496"/>
    </source>
</evidence>
<evidence type="ECO:0000256" key="3">
    <source>
        <dbReference type="SAM" id="Coils"/>
    </source>
</evidence>
<dbReference type="GO" id="GO:0035145">
    <property type="term" value="C:exon-exon junction complex"/>
    <property type="evidence" value="ECO:0007669"/>
    <property type="project" value="TreeGrafter"/>
</dbReference>
<accession>A0A9W8KZ60</accession>
<dbReference type="SUPFAM" id="SSF48371">
    <property type="entry name" value="ARM repeat"/>
    <property type="match status" value="2"/>
</dbReference>
<dbReference type="InterPro" id="IPR003890">
    <property type="entry name" value="MIF4G-like_typ-3"/>
</dbReference>
<feature type="compositionally biased region" description="Polar residues" evidence="4">
    <location>
        <begin position="443"/>
        <end position="455"/>
    </location>
</feature>
<evidence type="ECO:0000313" key="7">
    <source>
        <dbReference type="Proteomes" id="UP001151518"/>
    </source>
</evidence>
<keyword evidence="3" id="KW-0175">Coiled coil</keyword>
<dbReference type="PANTHER" id="PTHR12839">
    <property type="entry name" value="NONSENSE-MEDIATED MRNA DECAY PROTEIN 2 UP-FRAMESHIFT SUPPRESSOR 2"/>
    <property type="match status" value="1"/>
</dbReference>
<feature type="compositionally biased region" description="Acidic residues" evidence="4">
    <location>
        <begin position="1132"/>
        <end position="1144"/>
    </location>
</feature>
<evidence type="ECO:0000259" key="5">
    <source>
        <dbReference type="SMART" id="SM00543"/>
    </source>
</evidence>
<evidence type="ECO:0000256" key="4">
    <source>
        <dbReference type="SAM" id="MobiDB-lite"/>
    </source>
</evidence>
<feature type="coiled-coil region" evidence="3">
    <location>
        <begin position="1145"/>
        <end position="1186"/>
    </location>
</feature>
<dbReference type="PANTHER" id="PTHR12839:SF7">
    <property type="entry name" value="REGULATOR OF NONSENSE TRANSCRIPTS 2"/>
    <property type="match status" value="1"/>
</dbReference>
<feature type="compositionally biased region" description="Low complexity" evidence="4">
    <location>
        <begin position="456"/>
        <end position="473"/>
    </location>
</feature>
<feature type="region of interest" description="Disordered" evidence="4">
    <location>
        <begin position="1097"/>
        <end position="1144"/>
    </location>
</feature>
<feature type="region of interest" description="Disordered" evidence="4">
    <location>
        <begin position="423"/>
        <end position="490"/>
    </location>
</feature>
<dbReference type="OrthoDB" id="27832at2759"/>
<name>A0A9W8KZ60_9FUNG</name>
<feature type="domain" description="MIF4G" evidence="5">
    <location>
        <begin position="831"/>
        <end position="1048"/>
    </location>
</feature>
<dbReference type="GO" id="GO:0000184">
    <property type="term" value="P:nuclear-transcribed mRNA catabolic process, nonsense-mediated decay"/>
    <property type="evidence" value="ECO:0007669"/>
    <property type="project" value="InterPro"/>
</dbReference>
<feature type="compositionally biased region" description="Basic and acidic residues" evidence="4">
    <location>
        <begin position="1112"/>
        <end position="1131"/>
    </location>
</feature>
<dbReference type="Pfam" id="PF02854">
    <property type="entry name" value="MIF4G"/>
    <property type="match status" value="2"/>
</dbReference>
<dbReference type="Gene3D" id="1.25.40.180">
    <property type="match status" value="3"/>
</dbReference>
<feature type="compositionally biased region" description="Acidic residues" evidence="4">
    <location>
        <begin position="1097"/>
        <end position="1110"/>
    </location>
</feature>
<keyword evidence="2" id="KW-0963">Cytoplasm</keyword>
<proteinExistence type="predicted"/>
<comment type="caution">
    <text evidence="6">The sequence shown here is derived from an EMBL/GenBank/DDBJ whole genome shotgun (WGS) entry which is preliminary data.</text>
</comment>
<organism evidence="6 7">
    <name type="scientific">Coemansia spiralis</name>
    <dbReference type="NCBI Taxonomy" id="417178"/>
    <lineage>
        <taxon>Eukaryota</taxon>
        <taxon>Fungi</taxon>
        <taxon>Fungi incertae sedis</taxon>
        <taxon>Zoopagomycota</taxon>
        <taxon>Kickxellomycotina</taxon>
        <taxon>Kickxellomycetes</taxon>
        <taxon>Kickxellales</taxon>
        <taxon>Kickxellaceae</taxon>
        <taxon>Coemansia</taxon>
    </lineage>
</organism>
<dbReference type="GO" id="GO:0003723">
    <property type="term" value="F:RNA binding"/>
    <property type="evidence" value="ECO:0007669"/>
    <property type="project" value="InterPro"/>
</dbReference>
<dbReference type="GO" id="GO:0005737">
    <property type="term" value="C:cytoplasm"/>
    <property type="evidence" value="ECO:0007669"/>
    <property type="project" value="UniProtKB-SubCell"/>
</dbReference>
<dbReference type="InterPro" id="IPR039762">
    <property type="entry name" value="Nmd2/UPF2"/>
</dbReference>
<sequence length="1397" mass="156095">MGDSISKRHEKLRQQQHANIDSWCGRAPVLDSKSLDSSMKKNTGFIKKCKTSMGQDNSTQLVREVKMLKLEKYVSEIVPAVAEGLQKCRTAGDFAAAIDIISALHSRFPLQFTVPLIKLVLKGLMPPILSALAAMSPEQREKEEQARLSRQKTLLRVVAEMYLNGLLWGIDSLPGGIDGLDAAAAFMLSYASPSANSSSAGSSKQVLAKVKEMVQQPGHCVLVGALQNLFLSDKEHHLSIVLATTFAKTFRADFAICKEDELSNSAAAIIPLLVDSHQSDPVVGQENCRRTGTILHDYLDSAVSHLENMHKTLTKMRRNNEERLFNKGIIHVDVKEKLEYHTKSFSRLSDNVQMLCEALDQEIPHFDDGADDENQLGIVFDDPAAADAARDAQAQSQWADEEERGFYEAVLDLQSELPPSMLAAAHKKSKSQKEADAKRLLPLSSTAVTPAAATNSETKGGSSLSESTSIDTSNVPETADESTEFEEINESDINFDVQPGSLVSDDVDDEGSESINALGVLEYQKFISQNRTNGGFVADLQAAPHASVDVDEATYSADVDSGIEGSSAPGDQLSQPSSPDTGKTAKSKPDSATAASTAKESTMTAVVKQQAGSSRVVTRTIAPMSFSNVLRSLTTFTSKEDADKAAVAFCYVNNQSNREALVRALVEVPRQQLYIIPYYARFIAILHRYFPEIGENVVDELKREFNWLVKQRFKNLTDVRLKNIKYIAELTKFKVAPLHVAYRCAKSMLEQFHVFNIEVLCALLEGCGRFLMAQPLTSARVSSLLEIIMRKRRALNLDERSSLLIENAYYACLPLQARKMVMTKYRTPYELYIRKLIYEDLTRSTVEFVCQKLRKLPWGTIQADDPQRVGHALVNCFTKIWKVKYSNVYIVTMILGALGRVHPWFRVAVVDAVLERVKLGLEHNLFTRNQRRITEARYIGEMFIYKIVDSKEVFELLYFMLRYGHSEPHPVPGRTCDADMSNDYFRIRLVCTLLSTCGQYISSRSAEDHRELEKYATYLQMYILAKEQPLPVDISYNVDTLFENALASVKQFGTWGEAAQAMATIVQAGEMQNSAKLPPSRTEEHMTPEMDILVETTLEDEVSVDVDASEYLDSRADSRDDDDKSGAGSKDEGEESFSDDVDAEEAAEMERIRAEDEEMEEARQQMEALEALLDQEEEDLLEREFNKLVLDSTELRKTERSNKLDVGIPMNLIGRSSTSQKTSVTNLSAINGDGLDDDDGVDDAMLLPSKADGEGDSAENYNAIRFSLLTGKKQKPVVRDVNIPLESQIARNLRQQEEMAMREKAHLKRIVLSYERREAEEEQRRHEQWLAIRKASRIATAAGTRTAPVVPGATFVNRTVHTTAHRRRQRASASSGQRREQNGRNEVIRTQIPDHFL</sequence>
<feature type="region of interest" description="Disordered" evidence="4">
    <location>
        <begin position="1360"/>
        <end position="1397"/>
    </location>
</feature>
<feature type="compositionally biased region" description="Polar residues" evidence="4">
    <location>
        <begin position="572"/>
        <end position="581"/>
    </location>
</feature>
<evidence type="ECO:0000313" key="6">
    <source>
        <dbReference type="EMBL" id="KAJ2678098.1"/>
    </source>
</evidence>